<reference evidence="1" key="2">
    <citation type="submission" date="2020-11" db="EMBL/GenBank/DDBJ databases">
        <authorList>
            <person name="McCartney M.A."/>
            <person name="Auch B."/>
            <person name="Kono T."/>
            <person name="Mallez S."/>
            <person name="Becker A."/>
            <person name="Gohl D.M."/>
            <person name="Silverstein K.A.T."/>
            <person name="Koren S."/>
            <person name="Bechman K.B."/>
            <person name="Herman A."/>
            <person name="Abrahante J.E."/>
            <person name="Garbe J."/>
        </authorList>
    </citation>
    <scope>NUCLEOTIDE SEQUENCE</scope>
    <source>
        <strain evidence="1">Duluth1</strain>
        <tissue evidence="1">Whole animal</tissue>
    </source>
</reference>
<evidence type="ECO:0000313" key="1">
    <source>
        <dbReference type="EMBL" id="KAH3876157.1"/>
    </source>
</evidence>
<dbReference type="EMBL" id="JAIWYP010000002">
    <property type="protein sequence ID" value="KAH3876157.1"/>
    <property type="molecule type" value="Genomic_DNA"/>
</dbReference>
<protein>
    <submittedName>
        <fullName evidence="1">Uncharacterized protein</fullName>
    </submittedName>
</protein>
<keyword evidence="2" id="KW-1185">Reference proteome</keyword>
<proteinExistence type="predicted"/>
<dbReference type="Proteomes" id="UP000828390">
    <property type="component" value="Unassembled WGS sequence"/>
</dbReference>
<accession>A0A9D4MEK0</accession>
<evidence type="ECO:0000313" key="2">
    <source>
        <dbReference type="Proteomes" id="UP000828390"/>
    </source>
</evidence>
<gene>
    <name evidence="1" type="ORF">DPMN_039440</name>
</gene>
<reference evidence="1" key="1">
    <citation type="journal article" date="2019" name="bioRxiv">
        <title>The Genome of the Zebra Mussel, Dreissena polymorpha: A Resource for Invasive Species Research.</title>
        <authorList>
            <person name="McCartney M.A."/>
            <person name="Auch B."/>
            <person name="Kono T."/>
            <person name="Mallez S."/>
            <person name="Zhang Y."/>
            <person name="Obille A."/>
            <person name="Becker A."/>
            <person name="Abrahante J.E."/>
            <person name="Garbe J."/>
            <person name="Badalamenti J.P."/>
            <person name="Herman A."/>
            <person name="Mangelson H."/>
            <person name="Liachko I."/>
            <person name="Sullivan S."/>
            <person name="Sone E.D."/>
            <person name="Koren S."/>
            <person name="Silverstein K.A.T."/>
            <person name="Beckman K.B."/>
            <person name="Gohl D.M."/>
        </authorList>
    </citation>
    <scope>NUCLEOTIDE SEQUENCE</scope>
    <source>
        <strain evidence="1">Duluth1</strain>
        <tissue evidence="1">Whole animal</tissue>
    </source>
</reference>
<name>A0A9D4MEK0_DREPO</name>
<comment type="caution">
    <text evidence="1">The sequence shown here is derived from an EMBL/GenBank/DDBJ whole genome shotgun (WGS) entry which is preliminary data.</text>
</comment>
<organism evidence="1 2">
    <name type="scientific">Dreissena polymorpha</name>
    <name type="common">Zebra mussel</name>
    <name type="synonym">Mytilus polymorpha</name>
    <dbReference type="NCBI Taxonomy" id="45954"/>
    <lineage>
        <taxon>Eukaryota</taxon>
        <taxon>Metazoa</taxon>
        <taxon>Spiralia</taxon>
        <taxon>Lophotrochozoa</taxon>
        <taxon>Mollusca</taxon>
        <taxon>Bivalvia</taxon>
        <taxon>Autobranchia</taxon>
        <taxon>Heteroconchia</taxon>
        <taxon>Euheterodonta</taxon>
        <taxon>Imparidentia</taxon>
        <taxon>Neoheterodontei</taxon>
        <taxon>Myida</taxon>
        <taxon>Dreissenoidea</taxon>
        <taxon>Dreissenidae</taxon>
        <taxon>Dreissena</taxon>
    </lineage>
</organism>
<sequence>MSNNRAGFVVPQPMTGTEWCLQQKISLLSQTEDWNGVVLATENRFVVPQTEDWDEEIDSTKQYVR</sequence>
<dbReference type="AlphaFoldDB" id="A0A9D4MEK0"/>